<reference evidence="3 4" key="1">
    <citation type="submission" date="2024-01" db="EMBL/GenBank/DDBJ databases">
        <title>Genome assemblies of Stephania.</title>
        <authorList>
            <person name="Yang L."/>
        </authorList>
    </citation>
    <scope>NUCLEOTIDE SEQUENCE [LARGE SCALE GENOMIC DNA]</scope>
    <source>
        <strain evidence="3">JXDWG</strain>
        <tissue evidence="3">Leaf</tissue>
    </source>
</reference>
<dbReference type="SUPFAM" id="SSF51735">
    <property type="entry name" value="NAD(P)-binding Rossmann-fold domains"/>
    <property type="match status" value="1"/>
</dbReference>
<dbReference type="InterPro" id="IPR036291">
    <property type="entry name" value="NAD(P)-bd_dom_sf"/>
</dbReference>
<dbReference type="InterPro" id="IPR006115">
    <property type="entry name" value="6PGDH_NADP-bd"/>
</dbReference>
<organism evidence="3 4">
    <name type="scientific">Stephania cephalantha</name>
    <dbReference type="NCBI Taxonomy" id="152367"/>
    <lineage>
        <taxon>Eukaryota</taxon>
        <taxon>Viridiplantae</taxon>
        <taxon>Streptophyta</taxon>
        <taxon>Embryophyta</taxon>
        <taxon>Tracheophyta</taxon>
        <taxon>Spermatophyta</taxon>
        <taxon>Magnoliopsida</taxon>
        <taxon>Ranunculales</taxon>
        <taxon>Menispermaceae</taxon>
        <taxon>Menispermoideae</taxon>
        <taxon>Cissampelideae</taxon>
        <taxon>Stephania</taxon>
    </lineage>
</organism>
<dbReference type="AlphaFoldDB" id="A0AAP0IPL9"/>
<feature type="compositionally biased region" description="Pro residues" evidence="1">
    <location>
        <begin position="114"/>
        <end position="124"/>
    </location>
</feature>
<gene>
    <name evidence="3" type="ORF">Scep_016983</name>
</gene>
<dbReference type="PANTHER" id="PTHR43060:SF15">
    <property type="entry name" value="3-HYDROXYISOBUTYRATE DEHYDROGENASE-LIKE 1, MITOCHONDRIAL-RELATED"/>
    <property type="match status" value="1"/>
</dbReference>
<sequence>MPITTLTRTLLHRTSASPATTLSLLSRTMSIATAAAATEPITPATTRVGQIDKGVMGRSMCSHLIHAGYSLTIFTRTQSKAQPLFAPSPSPNPTLSSPSSDTLLKSTPSTSTPQPGPFSPPPRPRPCRHDHKPPKI</sequence>
<evidence type="ECO:0000313" key="3">
    <source>
        <dbReference type="EMBL" id="KAK9118890.1"/>
    </source>
</evidence>
<protein>
    <recommendedName>
        <fullName evidence="2">6-phosphogluconate dehydrogenase NADP-binding domain-containing protein</fullName>
    </recommendedName>
</protein>
<dbReference type="EMBL" id="JBBNAG010000007">
    <property type="protein sequence ID" value="KAK9118890.1"/>
    <property type="molecule type" value="Genomic_DNA"/>
</dbReference>
<feature type="compositionally biased region" description="Basic residues" evidence="1">
    <location>
        <begin position="125"/>
        <end position="136"/>
    </location>
</feature>
<name>A0AAP0IPL9_9MAGN</name>
<feature type="domain" description="6-phosphogluconate dehydrogenase NADP-binding" evidence="2">
    <location>
        <begin position="48"/>
        <end position="86"/>
    </location>
</feature>
<dbReference type="GO" id="GO:0050661">
    <property type="term" value="F:NADP binding"/>
    <property type="evidence" value="ECO:0007669"/>
    <property type="project" value="InterPro"/>
</dbReference>
<feature type="region of interest" description="Disordered" evidence="1">
    <location>
        <begin position="82"/>
        <end position="136"/>
    </location>
</feature>
<dbReference type="Proteomes" id="UP001419268">
    <property type="component" value="Unassembled WGS sequence"/>
</dbReference>
<evidence type="ECO:0000259" key="2">
    <source>
        <dbReference type="Pfam" id="PF03446"/>
    </source>
</evidence>
<feature type="compositionally biased region" description="Low complexity" evidence="1">
    <location>
        <begin position="93"/>
        <end position="113"/>
    </location>
</feature>
<keyword evidence="4" id="KW-1185">Reference proteome</keyword>
<evidence type="ECO:0000256" key="1">
    <source>
        <dbReference type="SAM" id="MobiDB-lite"/>
    </source>
</evidence>
<dbReference type="PANTHER" id="PTHR43060">
    <property type="entry name" value="3-HYDROXYISOBUTYRATE DEHYDROGENASE-LIKE 1, MITOCHONDRIAL-RELATED"/>
    <property type="match status" value="1"/>
</dbReference>
<comment type="caution">
    <text evidence="3">The sequence shown here is derived from an EMBL/GenBank/DDBJ whole genome shotgun (WGS) entry which is preliminary data.</text>
</comment>
<evidence type="ECO:0000313" key="4">
    <source>
        <dbReference type="Proteomes" id="UP001419268"/>
    </source>
</evidence>
<accession>A0AAP0IPL9</accession>
<dbReference type="Pfam" id="PF03446">
    <property type="entry name" value="NAD_binding_2"/>
    <property type="match status" value="1"/>
</dbReference>
<proteinExistence type="predicted"/>
<dbReference type="Gene3D" id="3.40.50.720">
    <property type="entry name" value="NAD(P)-binding Rossmann-like Domain"/>
    <property type="match status" value="1"/>
</dbReference>